<dbReference type="EMBL" id="KB446538">
    <property type="protein sequence ID" value="EME45498.1"/>
    <property type="molecule type" value="Genomic_DNA"/>
</dbReference>
<feature type="domain" description="DUF7726" evidence="2">
    <location>
        <begin position="41"/>
        <end position="118"/>
    </location>
</feature>
<proteinExistence type="predicted"/>
<dbReference type="InterPro" id="IPR056143">
    <property type="entry name" value="DUF7726"/>
</dbReference>
<organism evidence="3 4">
    <name type="scientific">Dothistroma septosporum (strain NZE10 / CBS 128990)</name>
    <name type="common">Red band needle blight fungus</name>
    <name type="synonym">Mycosphaerella pini</name>
    <dbReference type="NCBI Taxonomy" id="675120"/>
    <lineage>
        <taxon>Eukaryota</taxon>
        <taxon>Fungi</taxon>
        <taxon>Dikarya</taxon>
        <taxon>Ascomycota</taxon>
        <taxon>Pezizomycotina</taxon>
        <taxon>Dothideomycetes</taxon>
        <taxon>Dothideomycetidae</taxon>
        <taxon>Mycosphaerellales</taxon>
        <taxon>Mycosphaerellaceae</taxon>
        <taxon>Dothistroma</taxon>
    </lineage>
</organism>
<dbReference type="HOGENOM" id="CLU_1731423_0_0_1"/>
<dbReference type="Proteomes" id="UP000016933">
    <property type="component" value="Unassembled WGS sequence"/>
</dbReference>
<evidence type="ECO:0000313" key="3">
    <source>
        <dbReference type="EMBL" id="EME45498.1"/>
    </source>
</evidence>
<evidence type="ECO:0000256" key="1">
    <source>
        <dbReference type="SAM" id="MobiDB-lite"/>
    </source>
</evidence>
<dbReference type="OrthoDB" id="3650224at2759"/>
<accession>N1PRD6</accession>
<reference evidence="3 4" key="2">
    <citation type="journal article" date="2012" name="PLoS Pathog.">
        <title>Diverse lifestyles and strategies of plant pathogenesis encoded in the genomes of eighteen Dothideomycetes fungi.</title>
        <authorList>
            <person name="Ohm R.A."/>
            <person name="Feau N."/>
            <person name="Henrissat B."/>
            <person name="Schoch C.L."/>
            <person name="Horwitz B.A."/>
            <person name="Barry K.W."/>
            <person name="Condon B.J."/>
            <person name="Copeland A.C."/>
            <person name="Dhillon B."/>
            <person name="Glaser F."/>
            <person name="Hesse C.N."/>
            <person name="Kosti I."/>
            <person name="LaButti K."/>
            <person name="Lindquist E.A."/>
            <person name="Lucas S."/>
            <person name="Salamov A.A."/>
            <person name="Bradshaw R.E."/>
            <person name="Ciuffetti L."/>
            <person name="Hamelin R.C."/>
            <person name="Kema G.H.J."/>
            <person name="Lawrence C."/>
            <person name="Scott J.A."/>
            <person name="Spatafora J.W."/>
            <person name="Turgeon B.G."/>
            <person name="de Wit P.J.G.M."/>
            <person name="Zhong S."/>
            <person name="Goodwin S.B."/>
            <person name="Grigoriev I.V."/>
        </authorList>
    </citation>
    <scope>NUCLEOTIDE SEQUENCE [LARGE SCALE GENOMIC DNA]</scope>
    <source>
        <strain evidence="4">NZE10 / CBS 128990</strain>
    </source>
</reference>
<keyword evidence="4" id="KW-1185">Reference proteome</keyword>
<reference evidence="4" key="1">
    <citation type="journal article" date="2012" name="PLoS Genet.">
        <title>The genomes of the fungal plant pathogens Cladosporium fulvum and Dothistroma septosporum reveal adaptation to different hosts and lifestyles but also signatures of common ancestry.</title>
        <authorList>
            <person name="de Wit P.J.G.M."/>
            <person name="van der Burgt A."/>
            <person name="Oekmen B."/>
            <person name="Stergiopoulos I."/>
            <person name="Abd-Elsalam K.A."/>
            <person name="Aerts A.L."/>
            <person name="Bahkali A.H."/>
            <person name="Beenen H.G."/>
            <person name="Chettri P."/>
            <person name="Cox M.P."/>
            <person name="Datema E."/>
            <person name="de Vries R.P."/>
            <person name="Dhillon B."/>
            <person name="Ganley A.R."/>
            <person name="Griffiths S.A."/>
            <person name="Guo Y."/>
            <person name="Hamelin R.C."/>
            <person name="Henrissat B."/>
            <person name="Kabir M.S."/>
            <person name="Jashni M.K."/>
            <person name="Kema G."/>
            <person name="Klaubauf S."/>
            <person name="Lapidus A."/>
            <person name="Levasseur A."/>
            <person name="Lindquist E."/>
            <person name="Mehrabi R."/>
            <person name="Ohm R.A."/>
            <person name="Owen T.J."/>
            <person name="Salamov A."/>
            <person name="Schwelm A."/>
            <person name="Schijlen E."/>
            <person name="Sun H."/>
            <person name="van den Burg H.A."/>
            <person name="van Ham R.C.H.J."/>
            <person name="Zhang S."/>
            <person name="Goodwin S.B."/>
            <person name="Grigoriev I.V."/>
            <person name="Collemare J."/>
            <person name="Bradshaw R.E."/>
        </authorList>
    </citation>
    <scope>NUCLEOTIDE SEQUENCE [LARGE SCALE GENOMIC DNA]</scope>
    <source>
        <strain evidence="4">NZE10 / CBS 128990</strain>
    </source>
</reference>
<dbReference type="PANTHER" id="PTHR42339:SF1">
    <property type="entry name" value="HISTONE H1"/>
    <property type="match status" value="1"/>
</dbReference>
<feature type="region of interest" description="Disordered" evidence="1">
    <location>
        <begin position="1"/>
        <end position="38"/>
    </location>
</feature>
<dbReference type="AlphaFoldDB" id="N1PRD6"/>
<evidence type="ECO:0000313" key="4">
    <source>
        <dbReference type="Proteomes" id="UP000016933"/>
    </source>
</evidence>
<sequence>MGERQVNRKSPSAKAKGKDSVTKASDLKDIHLEDDDSDPVPIWATCDDVRREINAYLKKSGTSKAAFAREMNDLLPTSNFTSRNLDAFLRVNGPCAGGHNAGFFAAYVFFEKRRLRDGKGKGKKRQELEKLYQKNHMGEAGFPREIFPQEQ</sequence>
<dbReference type="Pfam" id="PF24852">
    <property type="entry name" value="DUF7726"/>
    <property type="match status" value="1"/>
</dbReference>
<feature type="compositionally biased region" description="Basic and acidic residues" evidence="1">
    <location>
        <begin position="16"/>
        <end position="31"/>
    </location>
</feature>
<dbReference type="eggNOG" id="ENOG502S33A">
    <property type="taxonomic scope" value="Eukaryota"/>
</dbReference>
<name>N1PRD6_DOTSN</name>
<dbReference type="PANTHER" id="PTHR42339">
    <property type="entry name" value="HISTONE H1"/>
    <property type="match status" value="1"/>
</dbReference>
<feature type="region of interest" description="Disordered" evidence="1">
    <location>
        <begin position="132"/>
        <end position="151"/>
    </location>
</feature>
<evidence type="ECO:0000259" key="2">
    <source>
        <dbReference type="Pfam" id="PF24852"/>
    </source>
</evidence>
<protein>
    <recommendedName>
        <fullName evidence="2">DUF7726 domain-containing protein</fullName>
    </recommendedName>
</protein>
<gene>
    <name evidence="3" type="ORF">DOTSEDRAFT_23514</name>
</gene>